<evidence type="ECO:0000256" key="4">
    <source>
        <dbReference type="ARBA" id="ARBA00022679"/>
    </source>
</evidence>
<evidence type="ECO:0000313" key="13">
    <source>
        <dbReference type="Proteomes" id="UP001314229"/>
    </source>
</evidence>
<dbReference type="InterPro" id="IPR038578">
    <property type="entry name" value="GT29-like_sf"/>
</dbReference>
<name>A0AAV1PAI9_SCOSC</name>
<proteinExistence type="inferred from homology"/>
<keyword evidence="3" id="KW-0328">Glycosyltransferase</keyword>
<keyword evidence="7 11" id="KW-1133">Transmembrane helix</keyword>
<organism evidence="12 13">
    <name type="scientific">Scomber scombrus</name>
    <name type="common">Atlantic mackerel</name>
    <name type="synonym">Scomber vernalis</name>
    <dbReference type="NCBI Taxonomy" id="13677"/>
    <lineage>
        <taxon>Eukaryota</taxon>
        <taxon>Metazoa</taxon>
        <taxon>Chordata</taxon>
        <taxon>Craniata</taxon>
        <taxon>Vertebrata</taxon>
        <taxon>Euteleostomi</taxon>
        <taxon>Actinopterygii</taxon>
        <taxon>Neopterygii</taxon>
        <taxon>Teleostei</taxon>
        <taxon>Neoteleostei</taxon>
        <taxon>Acanthomorphata</taxon>
        <taxon>Pelagiaria</taxon>
        <taxon>Scombriformes</taxon>
        <taxon>Scombridae</taxon>
        <taxon>Scomber</taxon>
    </lineage>
</organism>
<keyword evidence="8" id="KW-0333">Golgi apparatus</keyword>
<keyword evidence="6" id="KW-0735">Signal-anchor</keyword>
<reference evidence="12 13" key="1">
    <citation type="submission" date="2024-01" db="EMBL/GenBank/DDBJ databases">
        <authorList>
            <person name="Alioto T."/>
            <person name="Alioto T."/>
            <person name="Gomez Garrido J."/>
        </authorList>
    </citation>
    <scope>NUCLEOTIDE SEQUENCE [LARGE SCALE GENOMIC DNA]</scope>
</reference>
<comment type="caution">
    <text evidence="12">The sequence shown here is derived from an EMBL/GenBank/DDBJ whole genome shotgun (WGS) entry which is preliminary data.</text>
</comment>
<dbReference type="PANTHER" id="PTHR11987:SF50">
    <property type="entry name" value="ALPHA-2,8-SIALYLTRANSFERASE 8F"/>
    <property type="match status" value="1"/>
</dbReference>
<dbReference type="GO" id="GO:0003828">
    <property type="term" value="F:alpha-N-acetylneuraminate alpha-2,8-sialyltransferase activity"/>
    <property type="evidence" value="ECO:0007669"/>
    <property type="project" value="TreeGrafter"/>
</dbReference>
<comment type="subcellular location">
    <subcellularLocation>
        <location evidence="1">Golgi apparatus membrane</location>
        <topology evidence="1">Single-pass type II membrane protein</topology>
    </subcellularLocation>
</comment>
<dbReference type="EMBL" id="CAWUFR010000126">
    <property type="protein sequence ID" value="CAK6968856.1"/>
    <property type="molecule type" value="Genomic_DNA"/>
</dbReference>
<evidence type="ECO:0000256" key="1">
    <source>
        <dbReference type="ARBA" id="ARBA00004323"/>
    </source>
</evidence>
<comment type="similarity">
    <text evidence="2">Belongs to the glycosyltransferase 29 family.</text>
</comment>
<keyword evidence="13" id="KW-1185">Reference proteome</keyword>
<evidence type="ECO:0000256" key="3">
    <source>
        <dbReference type="ARBA" id="ARBA00022676"/>
    </source>
</evidence>
<protein>
    <submittedName>
        <fullName evidence="12">Alpha-2,8-sialyltransferase 8F-like</fullName>
    </submittedName>
</protein>
<evidence type="ECO:0000256" key="10">
    <source>
        <dbReference type="ARBA" id="ARBA00023180"/>
    </source>
</evidence>
<evidence type="ECO:0000256" key="8">
    <source>
        <dbReference type="ARBA" id="ARBA00023034"/>
    </source>
</evidence>
<evidence type="ECO:0000256" key="5">
    <source>
        <dbReference type="ARBA" id="ARBA00022692"/>
    </source>
</evidence>
<dbReference type="GO" id="GO:0009311">
    <property type="term" value="P:oligosaccharide metabolic process"/>
    <property type="evidence" value="ECO:0007669"/>
    <property type="project" value="TreeGrafter"/>
</dbReference>
<feature type="transmembrane region" description="Helical" evidence="11">
    <location>
        <begin position="7"/>
        <end position="29"/>
    </location>
</feature>
<dbReference type="InterPro" id="IPR001675">
    <property type="entry name" value="Glyco_trans_29"/>
</dbReference>
<evidence type="ECO:0000256" key="11">
    <source>
        <dbReference type="SAM" id="Phobius"/>
    </source>
</evidence>
<keyword evidence="5 11" id="KW-0812">Transmembrane</keyword>
<evidence type="ECO:0000313" key="12">
    <source>
        <dbReference type="EMBL" id="CAK6968856.1"/>
    </source>
</evidence>
<dbReference type="InterPro" id="IPR050943">
    <property type="entry name" value="Glycosyltr_29_Sialyltrsf"/>
</dbReference>
<evidence type="ECO:0000256" key="2">
    <source>
        <dbReference type="ARBA" id="ARBA00006003"/>
    </source>
</evidence>
<dbReference type="PANTHER" id="PTHR11987">
    <property type="entry name" value="ALPHA-2,8-SIALYLTRANSFERASE"/>
    <property type="match status" value="1"/>
</dbReference>
<dbReference type="GO" id="GO:0006491">
    <property type="term" value="P:N-glycan processing"/>
    <property type="evidence" value="ECO:0007669"/>
    <property type="project" value="TreeGrafter"/>
</dbReference>
<sequence>MGAENSHVSWIFIILCLGTLLTTVTWYWLDNDVGFHKPPRPKRGVGKLSDVCKDCRSRLRGQCNGFDKAIITQENTPIGSEIVFNGDGKKLKVTREIFNTFAKENPFKTRLDTCALVGNSGILTDSRCGKSIDSAQFVMRCNLPPLKDGYEEHVGIKTDLVTANPSILEHKYESLMNRRLLFVEGLQTYGNALLLLPAFSFGSNTALSLRAAYTIEEFNSPARPIFFNPGYLQNLSVFWRNEGLKPRRLSTGFFMTSLALEICDNVELYGFWPFGNHPYDYYSLSNHYYDDMKVSAVHAMPAEFDILLQLHSEGVLKLHLENC</sequence>
<accession>A0AAV1PAI9</accession>
<evidence type="ECO:0000256" key="7">
    <source>
        <dbReference type="ARBA" id="ARBA00022989"/>
    </source>
</evidence>
<keyword evidence="10" id="KW-0325">Glycoprotein</keyword>
<keyword evidence="4" id="KW-0808">Transferase</keyword>
<dbReference type="Pfam" id="PF00777">
    <property type="entry name" value="Glyco_transf_29"/>
    <property type="match status" value="1"/>
</dbReference>
<dbReference type="Proteomes" id="UP001314229">
    <property type="component" value="Unassembled WGS sequence"/>
</dbReference>
<dbReference type="GO" id="GO:0000139">
    <property type="term" value="C:Golgi membrane"/>
    <property type="evidence" value="ECO:0007669"/>
    <property type="project" value="UniProtKB-SubCell"/>
</dbReference>
<evidence type="ECO:0000256" key="9">
    <source>
        <dbReference type="ARBA" id="ARBA00023136"/>
    </source>
</evidence>
<keyword evidence="9 11" id="KW-0472">Membrane</keyword>
<dbReference type="Gene3D" id="3.90.1480.20">
    <property type="entry name" value="Glycosyl transferase family 29"/>
    <property type="match status" value="1"/>
</dbReference>
<evidence type="ECO:0000256" key="6">
    <source>
        <dbReference type="ARBA" id="ARBA00022968"/>
    </source>
</evidence>
<dbReference type="AlphaFoldDB" id="A0AAV1PAI9"/>
<gene>
    <name evidence="12" type="ORF">FSCOSCO3_A008976</name>
</gene>